<name>A0A1Q5PTI3_9ACTO</name>
<dbReference type="EMBL" id="MPDM01000001">
    <property type="protein sequence ID" value="OKL50690.1"/>
    <property type="molecule type" value="Genomic_DNA"/>
</dbReference>
<comment type="caution">
    <text evidence="2">The sequence shown here is derived from an EMBL/GenBank/DDBJ whole genome shotgun (WGS) entry which is preliminary data.</text>
</comment>
<dbReference type="RefSeq" id="WP_075360928.1">
    <property type="nucleotide sequence ID" value="NZ_MPDM01000001.1"/>
</dbReference>
<sequence>MPDGTVKQRNPLTGTQVWTVPGRAHRPISMLPENPSPIDADANRHTCAFCTDRYLETPPEKSRLVRDISAYGEVSWRQIDHISPSEIFRTTAAFRRIPNLFEIVSYTYWNLGHGHQPSEEQRRLMAQYLGSSEGYDHVINIITRRLMASGMSEEKISAMSEPELLSYAYGFFAGGHDVIVARRHFVEGATNDNQLASAGTLSPEEHYRYTQFTIDALKDLYTLNENVKYVAAFQNWLRPAGASFDHLHKQLVAIDERPVQLDAELSRLRENPDLYEEILHFAVTRGLVIAQNPHAVAIAGFGHRYPTLAVWPLGPIRQPWEYSEAEVRGVSDLLHAMHKATGADVPSNEEWYHCPPRLKGSVTMRWRLLLKWRISTLAGFEGGTRIYLNTLDPWTIRDRMVKRLLELREESEGAEAAGHEATLGKMDIGDECRVTMDMLK</sequence>
<dbReference type="InterPro" id="IPR036265">
    <property type="entry name" value="HIT-like_sf"/>
</dbReference>
<dbReference type="SUPFAM" id="SSF54197">
    <property type="entry name" value="HIT-like"/>
    <property type="match status" value="1"/>
</dbReference>
<dbReference type="PANTHER" id="PTHR42763">
    <property type="entry name" value="ADP-GLUCOSE PHOSPHORYLASE"/>
    <property type="match status" value="1"/>
</dbReference>
<evidence type="ECO:0000313" key="2">
    <source>
        <dbReference type="EMBL" id="OKL50690.1"/>
    </source>
</evidence>
<gene>
    <name evidence="2" type="ORF">BM477_01250</name>
</gene>
<protein>
    <submittedName>
        <fullName evidence="2">DUF4921 domain-containing protein</fullName>
    </submittedName>
</protein>
<feature type="domain" description="DUF4921" evidence="1">
    <location>
        <begin position="1"/>
        <end position="439"/>
    </location>
</feature>
<reference evidence="3" key="1">
    <citation type="submission" date="2016-11" db="EMBL/GenBank/DDBJ databases">
        <title>Actinomyces gypaetusis sp. nov. isolated from Gypaetus barbatus in Qinghai Tibet Plateau China.</title>
        <authorList>
            <person name="Meng X."/>
        </authorList>
    </citation>
    <scope>NUCLEOTIDE SEQUENCE [LARGE SCALE GENOMIC DNA]</scope>
    <source>
        <strain evidence="3">DSM 15383</strain>
    </source>
</reference>
<dbReference type="Gene3D" id="3.30.428.10">
    <property type="entry name" value="HIT-like"/>
    <property type="match status" value="1"/>
</dbReference>
<dbReference type="Pfam" id="PF16268">
    <property type="entry name" value="DUF4921"/>
    <property type="match status" value="1"/>
</dbReference>
<organism evidence="2 3">
    <name type="scientific">Boudabousia marimammalium</name>
    <dbReference type="NCBI Taxonomy" id="156892"/>
    <lineage>
        <taxon>Bacteria</taxon>
        <taxon>Bacillati</taxon>
        <taxon>Actinomycetota</taxon>
        <taxon>Actinomycetes</taxon>
        <taxon>Actinomycetales</taxon>
        <taxon>Actinomycetaceae</taxon>
        <taxon>Boudabousia</taxon>
    </lineage>
</organism>
<evidence type="ECO:0000313" key="3">
    <source>
        <dbReference type="Proteomes" id="UP000186465"/>
    </source>
</evidence>
<dbReference type="AlphaFoldDB" id="A0A1Q5PTI3"/>
<dbReference type="STRING" id="156892.BM477_01250"/>
<dbReference type="PANTHER" id="PTHR42763:SF2">
    <property type="entry name" value="ADP-GLUCOSE PHOSPHORYLASE"/>
    <property type="match status" value="1"/>
</dbReference>
<dbReference type="OrthoDB" id="9762211at2"/>
<dbReference type="InterPro" id="IPR053177">
    <property type="entry name" value="ADP-glucose_phosphorylase"/>
</dbReference>
<proteinExistence type="predicted"/>
<dbReference type="InterPro" id="IPR032576">
    <property type="entry name" value="DUF4921"/>
</dbReference>
<keyword evidence="3" id="KW-1185">Reference proteome</keyword>
<dbReference type="Proteomes" id="UP000186465">
    <property type="component" value="Unassembled WGS sequence"/>
</dbReference>
<accession>A0A1Q5PTI3</accession>
<evidence type="ECO:0000259" key="1">
    <source>
        <dbReference type="Pfam" id="PF16268"/>
    </source>
</evidence>